<comment type="catalytic activity">
    <reaction evidence="7">
        <text>S-hexadecanoyl-L-cysteinyl-[protein] + H2O = L-cysteinyl-[protein] + hexadecanoate + H(+)</text>
        <dbReference type="Rhea" id="RHEA:19233"/>
        <dbReference type="Rhea" id="RHEA-COMP:10131"/>
        <dbReference type="Rhea" id="RHEA-COMP:11032"/>
        <dbReference type="ChEBI" id="CHEBI:7896"/>
        <dbReference type="ChEBI" id="CHEBI:15377"/>
        <dbReference type="ChEBI" id="CHEBI:15378"/>
        <dbReference type="ChEBI" id="CHEBI:29950"/>
        <dbReference type="ChEBI" id="CHEBI:74151"/>
        <dbReference type="EC" id="3.1.2.22"/>
    </reaction>
</comment>
<evidence type="ECO:0000256" key="3">
    <source>
        <dbReference type="ARBA" id="ARBA00014923"/>
    </source>
</evidence>
<comment type="caution">
    <text evidence="9">The sequence shown here is derived from an EMBL/GenBank/DDBJ whole genome shotgun (WGS) entry which is preliminary data.</text>
</comment>
<dbReference type="EC" id="3.1.2.22" evidence="2"/>
<keyword evidence="10" id="KW-1185">Reference proteome</keyword>
<dbReference type="InterPro" id="IPR029058">
    <property type="entry name" value="AB_hydrolase_fold"/>
</dbReference>
<comment type="function">
    <text evidence="5">Hydrolyzes fatty acids from S-acylated cysteine residues in proteins with a strong preference for palmitoylated G-alpha proteins over other acyl substrates. Mediates the deacylation of G-alpha proteins such as GPA1 in vivo, but has weak or no activity toward palmitoylated Ras proteins. Has weak lysophospholipase activity in vitro; however such activity may not exist in vivo.</text>
</comment>
<dbReference type="SUPFAM" id="SSF53474">
    <property type="entry name" value="alpha/beta-Hydrolases"/>
    <property type="match status" value="1"/>
</dbReference>
<evidence type="ECO:0000256" key="2">
    <source>
        <dbReference type="ARBA" id="ARBA00012423"/>
    </source>
</evidence>
<proteinExistence type="inferred from homology"/>
<name>A0A9P6MNR2_9FUNG</name>
<dbReference type="PANTHER" id="PTHR10655:SF17">
    <property type="entry name" value="LYSOPHOSPHOLIPASE-LIKE PROTEIN 1"/>
    <property type="match status" value="1"/>
</dbReference>
<dbReference type="Pfam" id="PF02230">
    <property type="entry name" value="Abhydrolase_2"/>
    <property type="match status" value="1"/>
</dbReference>
<dbReference type="InterPro" id="IPR003140">
    <property type="entry name" value="PLipase/COase/thioEstase"/>
</dbReference>
<dbReference type="GO" id="GO:0052689">
    <property type="term" value="F:carboxylic ester hydrolase activity"/>
    <property type="evidence" value="ECO:0007669"/>
    <property type="project" value="TreeGrafter"/>
</dbReference>
<gene>
    <name evidence="9" type="ORF">BGZ80_003328</name>
</gene>
<dbReference type="PANTHER" id="PTHR10655">
    <property type="entry name" value="LYSOPHOSPHOLIPASE-RELATED"/>
    <property type="match status" value="1"/>
</dbReference>
<evidence type="ECO:0000256" key="1">
    <source>
        <dbReference type="ARBA" id="ARBA00006499"/>
    </source>
</evidence>
<dbReference type="AlphaFoldDB" id="A0A9P6MNR2"/>
<protein>
    <recommendedName>
        <fullName evidence="3">Acyl-protein thioesterase 1</fullName>
        <ecNumber evidence="2">3.1.2.22</ecNumber>
    </recommendedName>
    <alternativeName>
        <fullName evidence="6">Palmitoyl-protein hydrolase</fullName>
    </alternativeName>
</protein>
<evidence type="ECO:0000256" key="5">
    <source>
        <dbReference type="ARBA" id="ARBA00029392"/>
    </source>
</evidence>
<comment type="similarity">
    <text evidence="1">Belongs to the AB hydrolase superfamily. AB hydrolase 2 family.</text>
</comment>
<evidence type="ECO:0000313" key="10">
    <source>
        <dbReference type="Proteomes" id="UP000703661"/>
    </source>
</evidence>
<dbReference type="GO" id="GO:0005737">
    <property type="term" value="C:cytoplasm"/>
    <property type="evidence" value="ECO:0007669"/>
    <property type="project" value="TreeGrafter"/>
</dbReference>
<evidence type="ECO:0000259" key="8">
    <source>
        <dbReference type="Pfam" id="PF02230"/>
    </source>
</evidence>
<reference evidence="9" key="1">
    <citation type="journal article" date="2020" name="Fungal Divers.">
        <title>Resolving the Mortierellaceae phylogeny through synthesis of multi-gene phylogenetics and phylogenomics.</title>
        <authorList>
            <person name="Vandepol N."/>
            <person name="Liber J."/>
            <person name="Desiro A."/>
            <person name="Na H."/>
            <person name="Kennedy M."/>
            <person name="Barry K."/>
            <person name="Grigoriev I.V."/>
            <person name="Miller A.N."/>
            <person name="O'Donnell K."/>
            <person name="Stajich J.E."/>
            <person name="Bonito G."/>
        </authorList>
    </citation>
    <scope>NUCLEOTIDE SEQUENCE</scope>
    <source>
        <strain evidence="9">NRRL 2769</strain>
    </source>
</reference>
<evidence type="ECO:0000313" key="9">
    <source>
        <dbReference type="EMBL" id="KAG0008542.1"/>
    </source>
</evidence>
<dbReference type="EMBL" id="JAAAID010001874">
    <property type="protein sequence ID" value="KAG0008542.1"/>
    <property type="molecule type" value="Genomic_DNA"/>
</dbReference>
<evidence type="ECO:0000256" key="6">
    <source>
        <dbReference type="ARBA" id="ARBA00031195"/>
    </source>
</evidence>
<evidence type="ECO:0000256" key="7">
    <source>
        <dbReference type="ARBA" id="ARBA00047337"/>
    </source>
</evidence>
<feature type="domain" description="Phospholipase/carboxylesterase/thioesterase" evidence="8">
    <location>
        <begin position="7"/>
        <end position="216"/>
    </location>
</feature>
<dbReference type="Proteomes" id="UP000703661">
    <property type="component" value="Unassembled WGS sequence"/>
</dbReference>
<organism evidence="9 10">
    <name type="scientific">Entomortierella chlamydospora</name>
    <dbReference type="NCBI Taxonomy" id="101097"/>
    <lineage>
        <taxon>Eukaryota</taxon>
        <taxon>Fungi</taxon>
        <taxon>Fungi incertae sedis</taxon>
        <taxon>Mucoromycota</taxon>
        <taxon>Mortierellomycotina</taxon>
        <taxon>Mortierellomycetes</taxon>
        <taxon>Mortierellales</taxon>
        <taxon>Mortierellaceae</taxon>
        <taxon>Entomortierella</taxon>
    </lineage>
</organism>
<dbReference type="Gene3D" id="3.40.50.1820">
    <property type="entry name" value="alpha/beta hydrolase"/>
    <property type="match status" value="1"/>
</dbReference>
<keyword evidence="4" id="KW-0378">Hydrolase</keyword>
<evidence type="ECO:0000256" key="4">
    <source>
        <dbReference type="ARBA" id="ARBA00022801"/>
    </source>
</evidence>
<sequence>MPKPKTIVLEPSAKHTATIIILHGLGDTGAGWQLRSSLPHVKFVFPTAELRPITVNKSALSTAWYDILPFNRINPNEDEEGLLQARELVAQIIRKEVEENKTPANRIILGGFSQGSALSILTGLTFEYPLAGIAALSGYVPLYKTLMGMTSKANRKTPIFWGHGTFDPVVKFDVGEDSAAFLRGYKYSVDFHSYPKMGHSVCPDEINDLLEFFKKTVPENPENALSQEIPQAKL</sequence>
<dbReference type="InterPro" id="IPR050565">
    <property type="entry name" value="LYPA1-2/EST-like"/>
</dbReference>
<accession>A0A9P6MNR2</accession>
<dbReference type="GO" id="GO:0008474">
    <property type="term" value="F:palmitoyl-(protein) hydrolase activity"/>
    <property type="evidence" value="ECO:0007669"/>
    <property type="project" value="UniProtKB-EC"/>
</dbReference>